<dbReference type="Proteomes" id="UP000002384">
    <property type="component" value="Chromosome"/>
</dbReference>
<accession>B7KJ58</accession>
<evidence type="ECO:0000313" key="2">
    <source>
        <dbReference type="Proteomes" id="UP000002384"/>
    </source>
</evidence>
<dbReference type="KEGG" id="cyc:PCC7424_3761"/>
<organism evidence="1 2">
    <name type="scientific">Gloeothece citriformis (strain PCC 7424)</name>
    <name type="common">Cyanothece sp. (strain PCC 7424)</name>
    <dbReference type="NCBI Taxonomy" id="65393"/>
    <lineage>
        <taxon>Bacteria</taxon>
        <taxon>Bacillati</taxon>
        <taxon>Cyanobacteriota</taxon>
        <taxon>Cyanophyceae</taxon>
        <taxon>Oscillatoriophycideae</taxon>
        <taxon>Chroococcales</taxon>
        <taxon>Aphanothecaceae</taxon>
        <taxon>Gloeothece</taxon>
        <taxon>Gloeothece citriformis</taxon>
    </lineage>
</organism>
<gene>
    <name evidence="1" type="ordered locus">PCC7424_3761</name>
</gene>
<evidence type="ECO:0000313" key="1">
    <source>
        <dbReference type="EMBL" id="ACK72142.1"/>
    </source>
</evidence>
<dbReference type="AlphaFoldDB" id="B7KJ58"/>
<reference evidence="2" key="1">
    <citation type="journal article" date="2011" name="MBio">
        <title>Novel metabolic attributes of the genus Cyanothece, comprising a group of unicellular nitrogen-fixing Cyanobacteria.</title>
        <authorList>
            <person name="Bandyopadhyay A."/>
            <person name="Elvitigala T."/>
            <person name="Welsh E."/>
            <person name="Stockel J."/>
            <person name="Liberton M."/>
            <person name="Min H."/>
            <person name="Sherman L.A."/>
            <person name="Pakrasi H.B."/>
        </authorList>
    </citation>
    <scope>NUCLEOTIDE SEQUENCE [LARGE SCALE GENOMIC DNA]</scope>
    <source>
        <strain evidence="2">PCC 7424</strain>
    </source>
</reference>
<proteinExistence type="predicted"/>
<dbReference type="EMBL" id="CP001291">
    <property type="protein sequence ID" value="ACK72142.1"/>
    <property type="molecule type" value="Genomic_DNA"/>
</dbReference>
<dbReference type="STRING" id="65393.PCC7424_3761"/>
<sequence>MNAGKSQPCFIDSNIWLYRFIINPNDADAIASLIINNTLQIINPFKNLTP</sequence>
<name>B7KJ58_GLOC7</name>
<evidence type="ECO:0008006" key="3">
    <source>
        <dbReference type="Google" id="ProtNLM"/>
    </source>
</evidence>
<keyword evidence="2" id="KW-1185">Reference proteome</keyword>
<dbReference type="RefSeq" id="WP_015955734.1">
    <property type="nucleotide sequence ID" value="NC_011729.1"/>
</dbReference>
<dbReference type="HOGENOM" id="CLU_3117008_0_0_3"/>
<protein>
    <recommendedName>
        <fullName evidence="3">PIN domain-containing protein</fullName>
    </recommendedName>
</protein>